<name>A0A1N7NHF7_9GAMM</name>
<evidence type="ECO:0000313" key="3">
    <source>
        <dbReference type="Proteomes" id="UP000185639"/>
    </source>
</evidence>
<protein>
    <recommendedName>
        <fullName evidence="1">DUF4382 domain-containing protein</fullName>
    </recommendedName>
</protein>
<dbReference type="EMBL" id="FTOH01000007">
    <property type="protein sequence ID" value="SIS97740.1"/>
    <property type="molecule type" value="Genomic_DNA"/>
</dbReference>
<dbReference type="OrthoDB" id="7062064at2"/>
<dbReference type="STRING" id="484498.SAMN05421686_10718"/>
<dbReference type="Proteomes" id="UP000185639">
    <property type="component" value="Unassembled WGS sequence"/>
</dbReference>
<dbReference type="Pfam" id="PF14321">
    <property type="entry name" value="DUF4382"/>
    <property type="match status" value="1"/>
</dbReference>
<evidence type="ECO:0000313" key="2">
    <source>
        <dbReference type="EMBL" id="SIS97740.1"/>
    </source>
</evidence>
<feature type="domain" description="DUF4382" evidence="1">
    <location>
        <begin position="38"/>
        <end position="181"/>
    </location>
</feature>
<gene>
    <name evidence="2" type="ORF">SAMN05421686_10718</name>
</gene>
<reference evidence="3" key="1">
    <citation type="submission" date="2017-01" db="EMBL/GenBank/DDBJ databases">
        <authorList>
            <person name="Varghese N."/>
            <person name="Submissions S."/>
        </authorList>
    </citation>
    <scope>NUCLEOTIDE SEQUENCE [LARGE SCALE GENOMIC DNA]</scope>
    <source>
        <strain evidence="3">DSM 24913</strain>
    </source>
</reference>
<keyword evidence="3" id="KW-1185">Reference proteome</keyword>
<dbReference type="AlphaFoldDB" id="A0A1N7NHF7"/>
<organism evidence="2 3">
    <name type="scientific">Thalassolituus maritimus</name>
    <dbReference type="NCBI Taxonomy" id="484498"/>
    <lineage>
        <taxon>Bacteria</taxon>
        <taxon>Pseudomonadati</taxon>
        <taxon>Pseudomonadota</taxon>
        <taxon>Gammaproteobacteria</taxon>
        <taxon>Oceanospirillales</taxon>
        <taxon>Oceanospirillaceae</taxon>
        <taxon>Thalassolituus</taxon>
    </lineage>
</organism>
<evidence type="ECO:0000259" key="1">
    <source>
        <dbReference type="Pfam" id="PF14321"/>
    </source>
</evidence>
<dbReference type="RefSeq" id="WP_084188901.1">
    <property type="nucleotide sequence ID" value="NZ_FTOH01000007.1"/>
</dbReference>
<dbReference type="InterPro" id="IPR025491">
    <property type="entry name" value="DUF4382"/>
</dbReference>
<proteinExistence type="predicted"/>
<sequence length="300" mass="31944">MFISSGSLKPSLLAVATSALILTGCGGDSSSNDDDGETGKVSMSVTDAPVNSALGVYVQFSGVVLIKDDETQEELTFDEPKQINLLDYQAGNSVELFTDFEVEAGEYSQIRLMVDTEGNSDTYISFADGSFELEIPSGEQTGLKLVSGFTVTADESVSFMLDFDLRKAITVTGTGEYKLRPTIRLIDLADYGSITGTLSSELCNSEDTKAVYVYEGEVTEPDDLGTDDEPVATASVDAELSYTASYLTPGDYTVAVTCQAELDDPEVDDEEFGQGEGFSFVSAVVTIETDGTVTVDANPE</sequence>
<accession>A0A1N7NHF7</accession>